<name>A0A1F8F5V2_9BACT</name>
<evidence type="ECO:0000313" key="1">
    <source>
        <dbReference type="EMBL" id="OGN08522.1"/>
    </source>
</evidence>
<organism evidence="1 2">
    <name type="scientific">Candidatus Yanofskybacteria bacterium RIFCSPHIGHO2_01_FULL_45_42</name>
    <dbReference type="NCBI Taxonomy" id="1802671"/>
    <lineage>
        <taxon>Bacteria</taxon>
        <taxon>Candidatus Yanofskyibacteriota</taxon>
    </lineage>
</organism>
<gene>
    <name evidence="1" type="ORF">A2750_02250</name>
</gene>
<proteinExistence type="predicted"/>
<protein>
    <submittedName>
        <fullName evidence="1">Uncharacterized protein</fullName>
    </submittedName>
</protein>
<dbReference type="Proteomes" id="UP000178023">
    <property type="component" value="Unassembled WGS sequence"/>
</dbReference>
<accession>A0A1F8F5V2</accession>
<sequence>MAYILGLILVLGLIFSATTGVNFAGDLWNKTMNRVSEFAFPKSQKEIVIENLKSQSSLLDRFFSDTALGLLQNENIPAEDKKAIQAAIQSFGNSKDLVSQIENLTKNDKGLTKALIEKVLNLDTKPEPGPDPTSIPPNCNLVCGE</sequence>
<dbReference type="EMBL" id="MGJL01000003">
    <property type="protein sequence ID" value="OGN08522.1"/>
    <property type="molecule type" value="Genomic_DNA"/>
</dbReference>
<comment type="caution">
    <text evidence="1">The sequence shown here is derived from an EMBL/GenBank/DDBJ whole genome shotgun (WGS) entry which is preliminary data.</text>
</comment>
<evidence type="ECO:0000313" key="2">
    <source>
        <dbReference type="Proteomes" id="UP000178023"/>
    </source>
</evidence>
<dbReference type="AlphaFoldDB" id="A0A1F8F5V2"/>
<reference evidence="1 2" key="1">
    <citation type="journal article" date="2016" name="Nat. Commun.">
        <title>Thousands of microbial genomes shed light on interconnected biogeochemical processes in an aquifer system.</title>
        <authorList>
            <person name="Anantharaman K."/>
            <person name="Brown C.T."/>
            <person name="Hug L.A."/>
            <person name="Sharon I."/>
            <person name="Castelle C.J."/>
            <person name="Probst A.J."/>
            <person name="Thomas B.C."/>
            <person name="Singh A."/>
            <person name="Wilkins M.J."/>
            <person name="Karaoz U."/>
            <person name="Brodie E.L."/>
            <person name="Williams K.H."/>
            <person name="Hubbard S.S."/>
            <person name="Banfield J.F."/>
        </authorList>
    </citation>
    <scope>NUCLEOTIDE SEQUENCE [LARGE SCALE GENOMIC DNA]</scope>
</reference>